<keyword evidence="5 7" id="KW-0862">Zinc</keyword>
<evidence type="ECO:0000256" key="5">
    <source>
        <dbReference type="ARBA" id="ARBA00022833"/>
    </source>
</evidence>
<dbReference type="Pfam" id="PF01433">
    <property type="entry name" value="Peptidase_M1"/>
    <property type="match status" value="1"/>
</dbReference>
<name>A0AA91T412_CLALS</name>
<feature type="domain" description="Aminopeptidase N-like N-terminal" evidence="12">
    <location>
        <begin position="19"/>
        <end position="218"/>
    </location>
</feature>
<evidence type="ECO:0000259" key="11">
    <source>
        <dbReference type="Pfam" id="PF11838"/>
    </source>
</evidence>
<accession>A0AA91T412</accession>
<keyword evidence="2 9" id="KW-0645">Protease</keyword>
<dbReference type="InterPro" id="IPR042097">
    <property type="entry name" value="Aminopeptidase_N-like_N_sf"/>
</dbReference>
<dbReference type="SUPFAM" id="SSF55486">
    <property type="entry name" value="Metalloproteases ('zincins'), catalytic domain"/>
    <property type="match status" value="1"/>
</dbReference>
<comment type="cofactor">
    <cofactor evidence="7 9">
        <name>Zn(2+)</name>
        <dbReference type="ChEBI" id="CHEBI:29105"/>
    </cofactor>
    <text evidence="7 9">Binds 1 zinc ion per subunit.</text>
</comment>
<dbReference type="Gene3D" id="2.60.40.1730">
    <property type="entry name" value="tricorn interacting facor f3 domain"/>
    <property type="match status" value="1"/>
</dbReference>
<comment type="similarity">
    <text evidence="1 9">Belongs to the peptidase M1 family.</text>
</comment>
<dbReference type="EMBL" id="LYUB02000001">
    <property type="protein sequence ID" value="OVF10894.1"/>
    <property type="molecule type" value="Genomic_DNA"/>
</dbReference>
<comment type="caution">
    <text evidence="13">The sequence shown here is derived from an EMBL/GenBank/DDBJ whole genome shotgun (WGS) entry which is preliminary data.</text>
</comment>
<dbReference type="GO" id="GO:0043171">
    <property type="term" value="P:peptide catabolic process"/>
    <property type="evidence" value="ECO:0007669"/>
    <property type="project" value="TreeGrafter"/>
</dbReference>
<dbReference type="InterPro" id="IPR024571">
    <property type="entry name" value="ERAP1-like_C_dom"/>
</dbReference>
<evidence type="ECO:0000313" key="14">
    <source>
        <dbReference type="Proteomes" id="UP000195602"/>
    </source>
</evidence>
<dbReference type="PANTHER" id="PTHR11533:SF299">
    <property type="entry name" value="AMINOPEPTIDASE"/>
    <property type="match status" value="1"/>
</dbReference>
<evidence type="ECO:0000256" key="1">
    <source>
        <dbReference type="ARBA" id="ARBA00010136"/>
    </source>
</evidence>
<evidence type="ECO:0000259" key="12">
    <source>
        <dbReference type="Pfam" id="PF17900"/>
    </source>
</evidence>
<evidence type="ECO:0000256" key="8">
    <source>
        <dbReference type="PIRSR" id="PIRSR634016-4"/>
    </source>
</evidence>
<dbReference type="PANTHER" id="PTHR11533">
    <property type="entry name" value="PROTEASE M1 ZINC METALLOPROTEASE"/>
    <property type="match status" value="1"/>
</dbReference>
<evidence type="ECO:0000256" key="6">
    <source>
        <dbReference type="ARBA" id="ARBA00023049"/>
    </source>
</evidence>
<organism evidence="13 14">
    <name type="scientific">Clavispora lusitaniae</name>
    <name type="common">Candida lusitaniae</name>
    <dbReference type="NCBI Taxonomy" id="36911"/>
    <lineage>
        <taxon>Eukaryota</taxon>
        <taxon>Fungi</taxon>
        <taxon>Dikarya</taxon>
        <taxon>Ascomycota</taxon>
        <taxon>Saccharomycotina</taxon>
        <taxon>Pichiomycetes</taxon>
        <taxon>Metschnikowiaceae</taxon>
        <taxon>Clavispora</taxon>
    </lineage>
</organism>
<keyword evidence="6 9" id="KW-0482">Metalloprotease</keyword>
<dbReference type="Pfam" id="PF11838">
    <property type="entry name" value="ERAP1_C"/>
    <property type="match status" value="1"/>
</dbReference>
<evidence type="ECO:0000256" key="9">
    <source>
        <dbReference type="RuleBase" id="RU364040"/>
    </source>
</evidence>
<evidence type="ECO:0000256" key="4">
    <source>
        <dbReference type="ARBA" id="ARBA00022801"/>
    </source>
</evidence>
<dbReference type="InterPro" id="IPR034016">
    <property type="entry name" value="M1_APN-typ"/>
</dbReference>
<dbReference type="Gene3D" id="1.25.50.20">
    <property type="match status" value="1"/>
</dbReference>
<dbReference type="InterPro" id="IPR050344">
    <property type="entry name" value="Peptidase_M1_aminopeptidases"/>
</dbReference>
<dbReference type="Pfam" id="PF17900">
    <property type="entry name" value="Peptidase_M1_N"/>
    <property type="match status" value="1"/>
</dbReference>
<keyword evidence="3 7" id="KW-0479">Metal-binding</keyword>
<dbReference type="EC" id="3.4.11.-" evidence="9"/>
<evidence type="ECO:0000259" key="10">
    <source>
        <dbReference type="Pfam" id="PF01433"/>
    </source>
</evidence>
<feature type="domain" description="Peptidase M1 membrane alanine aminopeptidase" evidence="10">
    <location>
        <begin position="255"/>
        <end position="489"/>
    </location>
</feature>
<evidence type="ECO:0000256" key="7">
    <source>
        <dbReference type="PIRSR" id="PIRSR634016-3"/>
    </source>
</evidence>
<feature type="binding site" evidence="7">
    <location>
        <position position="327"/>
    </location>
    <ligand>
        <name>Zn(2+)</name>
        <dbReference type="ChEBI" id="CHEBI:29105"/>
        <note>catalytic</note>
    </ligand>
</feature>
<dbReference type="CDD" id="cd09601">
    <property type="entry name" value="M1_APN-Q_like"/>
    <property type="match status" value="1"/>
</dbReference>
<evidence type="ECO:0000313" key="13">
    <source>
        <dbReference type="EMBL" id="OVF10894.1"/>
    </source>
</evidence>
<dbReference type="AlphaFoldDB" id="A0AA91T412"/>
<keyword evidence="9 13" id="KW-0031">Aminopeptidase</keyword>
<dbReference type="GO" id="GO:0008270">
    <property type="term" value="F:zinc ion binding"/>
    <property type="evidence" value="ECO:0007669"/>
    <property type="project" value="UniProtKB-UniRule"/>
</dbReference>
<protein>
    <recommendedName>
        <fullName evidence="9">Aminopeptidase</fullName>
        <ecNumber evidence="9">3.4.11.-</ecNumber>
    </recommendedName>
</protein>
<dbReference type="InterPro" id="IPR027268">
    <property type="entry name" value="Peptidase_M4/M1_CTD_sf"/>
</dbReference>
<dbReference type="GO" id="GO:0016020">
    <property type="term" value="C:membrane"/>
    <property type="evidence" value="ECO:0007669"/>
    <property type="project" value="TreeGrafter"/>
</dbReference>
<dbReference type="InterPro" id="IPR014782">
    <property type="entry name" value="Peptidase_M1_dom"/>
</dbReference>
<dbReference type="GO" id="GO:0042277">
    <property type="term" value="F:peptide binding"/>
    <property type="evidence" value="ECO:0007669"/>
    <property type="project" value="TreeGrafter"/>
</dbReference>
<dbReference type="Proteomes" id="UP000195602">
    <property type="component" value="Unassembled WGS sequence"/>
</dbReference>
<dbReference type="PRINTS" id="PR00756">
    <property type="entry name" value="ALADIPTASE"/>
</dbReference>
<dbReference type="InterPro" id="IPR001930">
    <property type="entry name" value="Peptidase_M1"/>
</dbReference>
<dbReference type="GO" id="GO:0006508">
    <property type="term" value="P:proteolysis"/>
    <property type="evidence" value="ECO:0007669"/>
    <property type="project" value="UniProtKB-KW"/>
</dbReference>
<dbReference type="KEGG" id="clus:A9F13_01g03289"/>
<evidence type="ECO:0000256" key="2">
    <source>
        <dbReference type="ARBA" id="ARBA00022670"/>
    </source>
</evidence>
<feature type="binding site" evidence="7">
    <location>
        <position position="350"/>
    </location>
    <ligand>
        <name>Zn(2+)</name>
        <dbReference type="ChEBI" id="CHEBI:29105"/>
        <note>catalytic</note>
    </ligand>
</feature>
<dbReference type="GO" id="GO:0005737">
    <property type="term" value="C:cytoplasm"/>
    <property type="evidence" value="ECO:0007669"/>
    <property type="project" value="TreeGrafter"/>
</dbReference>
<reference evidence="13 14" key="1">
    <citation type="submission" date="2017-04" db="EMBL/GenBank/DDBJ databases">
        <title>Draft genome of the yeast Clavispora lusitaniae type strain CBS 6936.</title>
        <authorList>
            <person name="Durrens P."/>
            <person name="Klopp C."/>
            <person name="Biteau N."/>
            <person name="Fitton-Ouhabi V."/>
            <person name="Dementhon K."/>
            <person name="Accoceberry I."/>
            <person name="Sherman D.J."/>
            <person name="Noel T."/>
        </authorList>
    </citation>
    <scope>NUCLEOTIDE SEQUENCE [LARGE SCALE GENOMIC DNA]</scope>
    <source>
        <strain evidence="13 14">CBS 6936</strain>
    </source>
</reference>
<proteinExistence type="inferred from homology"/>
<feature type="domain" description="ERAP1-like C-terminal" evidence="11">
    <location>
        <begin position="567"/>
        <end position="917"/>
    </location>
</feature>
<sequence>MSSEAGIASSLVLVNAFLPKSYDLKVSVDHSKPNFSGSVVIPLTKNDQCVEDSSTFSMILHAHKLVVMKATLQTSDIGSIPLKIATLRDRMMISLSTSEVVMSQITEEASPTVAISFMGCINSIKTFNDDTYGVFKTNYSDSIEGKSDNFVIATHCQPFGCRTIFPVIDELVIKVPIKLTITTKSSFKAVSNALLERTTIVDMTENSVFEFKPTPPISPSIFGFVIGDLECVECLDSSIPIRAFVTKGDGPLINYALKVAEALLPKFVDTLGVQYPLEKFDIVTLPFLSDGVMENWGMVTIFRNSVLMDANNADDSGKFQVRQLIAHQLTHQWIGNLVTLDDWKYMWLIEAFATWVGNYLLSLAKIENSDFADYEIDRVISMESFMDKDCLLQKRIPSLHEHMMKLRLNKDSRTNSIFERDAYEKGMILVNMIASLFKFERNEESFKGFFSALKNVLEGCKHQTIKPFELWQQLNSYLSVDLLTFVQTWTQYEGYPLVKVKISGDKIKFEQNRFLFNDDVNNVGLENPPFHVPLSLKVLTETNEVKIVNLILSDRSMEVDIVPSSLISVNANKSFYYRTVYDPKFVPIVLKNVASNTLPSLDLFGIINDYGKILGQPEPSIDAELFGSNQLMTLLNICDALACEEWEVDFNVLRCALDYLEVVNTTFVHFSRYIEFKRWLDKFSLKLFNKLGGWDLVLDSGNEYDVSEYQVRNMVLQLASASKESQLVCKKIFKSFFNSGVSNKFIPKELFTSMFNVTMMNANMNEYKQILNLVKNSNVSYLKHSNGSIQDLQTAAVSSLSFTTKPELLSKTLHFVNNNIDSKLIEFALIGFKYHYETVIKDIIWGWYKVNYDQWVKRSLRKGSDWSKQIGVTVGNITRLVLGEVMQYKHEDAEKFVAQKSKELPPHQLSERWEAVEEENAERRAIASYYEDVVAQFSM</sequence>
<dbReference type="GO" id="GO:0070006">
    <property type="term" value="F:metalloaminopeptidase activity"/>
    <property type="evidence" value="ECO:0007669"/>
    <property type="project" value="TreeGrafter"/>
</dbReference>
<feature type="site" description="Transition state stabilizer" evidence="8">
    <location>
        <position position="423"/>
    </location>
</feature>
<gene>
    <name evidence="13" type="ORF">A9F13_01g03289</name>
</gene>
<dbReference type="InterPro" id="IPR045357">
    <property type="entry name" value="Aminopeptidase_N-like_N"/>
</dbReference>
<dbReference type="Gene3D" id="1.10.390.10">
    <property type="entry name" value="Neutral Protease Domain 2"/>
    <property type="match status" value="1"/>
</dbReference>
<keyword evidence="4 9" id="KW-0378">Hydrolase</keyword>
<dbReference type="SUPFAM" id="SSF63737">
    <property type="entry name" value="Leukotriene A4 hydrolase N-terminal domain"/>
    <property type="match status" value="1"/>
</dbReference>
<evidence type="ECO:0000256" key="3">
    <source>
        <dbReference type="ARBA" id="ARBA00022723"/>
    </source>
</evidence>
<feature type="binding site" evidence="7">
    <location>
        <position position="331"/>
    </location>
    <ligand>
        <name>Zn(2+)</name>
        <dbReference type="ChEBI" id="CHEBI:29105"/>
        <note>catalytic</note>
    </ligand>
</feature>
<dbReference type="Gene3D" id="2.60.40.1910">
    <property type="match status" value="1"/>
</dbReference>